<evidence type="ECO:0000313" key="1">
    <source>
        <dbReference type="EMBL" id="MBN2067446.1"/>
    </source>
</evidence>
<protein>
    <submittedName>
        <fullName evidence="1">Uncharacterized protein</fullName>
    </submittedName>
</protein>
<dbReference type="SUPFAM" id="SSF49899">
    <property type="entry name" value="Concanavalin A-like lectins/glucanases"/>
    <property type="match status" value="1"/>
</dbReference>
<dbReference type="Proteomes" id="UP000809243">
    <property type="component" value="Unassembled WGS sequence"/>
</dbReference>
<evidence type="ECO:0000313" key="2">
    <source>
        <dbReference type="Proteomes" id="UP000809243"/>
    </source>
</evidence>
<dbReference type="AlphaFoldDB" id="A0A938YTW8"/>
<dbReference type="InterPro" id="IPR013320">
    <property type="entry name" value="ConA-like_dom_sf"/>
</dbReference>
<gene>
    <name evidence="1" type="ORF">JW744_03190</name>
</gene>
<accession>A0A938YTW8</accession>
<proteinExistence type="predicted"/>
<feature type="non-terminal residue" evidence="1">
    <location>
        <position position="1"/>
    </location>
</feature>
<dbReference type="Gene3D" id="2.60.120.200">
    <property type="match status" value="1"/>
</dbReference>
<reference evidence="1" key="1">
    <citation type="submission" date="2021-01" db="EMBL/GenBank/DDBJ databases">
        <title>Active Sulfur Cycling in an Early Earth Analoge.</title>
        <authorList>
            <person name="Hahn C.R."/>
            <person name="Youssef N.H."/>
            <person name="Elshahed M."/>
        </authorList>
    </citation>
    <scope>NUCLEOTIDE SEQUENCE</scope>
    <source>
        <strain evidence="1">Zod_Metabat.1151</strain>
    </source>
</reference>
<organism evidence="1 2">
    <name type="scientific">Candidatus Iainarchaeum sp</name>
    <dbReference type="NCBI Taxonomy" id="3101447"/>
    <lineage>
        <taxon>Archaea</taxon>
        <taxon>Candidatus Iainarchaeota</taxon>
        <taxon>Candidatus Iainarchaeia</taxon>
        <taxon>Candidatus Iainarchaeales</taxon>
        <taxon>Candidatus Iainarchaeaceae</taxon>
        <taxon>Candidatus Iainarchaeum</taxon>
    </lineage>
</organism>
<sequence>LGEWHHIALVRYGPIIEFYLDCELDGIRTMPTSEKLEPDSEFRIGDRVDSDDGNQHKGWQGYIDAFSFRRYGMEHAEIREFCGLAYGDYFWEVEAEDSNGNSASSGIMNFRLQPNQAPTVHVLSPNEVEKFYFGQEVEINFYVEDPDDNQLTVDINLNKAAKLLFEDDFEDGNFYENPEWVVESQAGGPITIMRSAAKDGEYGLRFEGDGEGYSRIYTPIFTPYVDVFASIKTNNASDDLGGALQLRGDGSLVFGELDMHEGYFKYLCRDNPVGPKLLPLDTLPEDNKWYTFRIRYNEWVGYIEYYLYDENGFLLESHKTPKIYSRLPVDAVRLEMNRSGAEVSWDNIRVFEITDSVEVLDHTSTDSPIIECEDYDFSDLTECSFNWVVPGLVGNDFNITVQAADEVNVASDTSDEFFEITWPGFSLHLADVPVYIKEASFLSGAASIKMVTGYIRESVGYPTKTQYDLDLYARDYLLPANEGSLELDPAAIDAGLGHFDPYDLIVNDQFDEYDSLPDGNPYQGYNFSVESFSYADENALNNYMLEIAKWILYPVRKQAWWLDGELVERPNTPSIIPLYGSYGHWAVVNGFVADASPVPDPLENPWETVPVTIYGFWITDPADNGVGQHVYVTADDARSTYFRPVESPDMYCNKYVVISEPPALPPDGSLEGIDIMKSASVKIAEAEPDVANLEFVGIESAEEPAIKAIPDGVIGAAPEISTSGNEKQGWTDLVPVSLAYDQKAVSAFEQAEMSEPLLVQDLGMGQDYYLVPFERSSLTTGVIMLDAEDGHFRQASWLSVPEEFPQVSSDSAIALASESLSPEPTEGLSLEFGLAGNTEASLAWEFGEYSDSPFKPYWVIETGDGSWIATQDGKLYEISESSMSGAEIMEVEGVPPESAGFSNLGRYFEVISPDLDSGSFTAALTFFYSDSNNDGIVDGTAISEEELKAYYFDEALGWVALPNQEVDKEANAIRAVVEGFS</sequence>
<comment type="caution">
    <text evidence="1">The sequence shown here is derived from an EMBL/GenBank/DDBJ whole genome shotgun (WGS) entry which is preliminary data.</text>
</comment>
<dbReference type="EMBL" id="JAFGDB010000051">
    <property type="protein sequence ID" value="MBN2067446.1"/>
    <property type="molecule type" value="Genomic_DNA"/>
</dbReference>
<name>A0A938YTW8_9ARCH</name>